<keyword evidence="2" id="KW-0805">Transcription regulation</keyword>
<dbReference type="PANTHER" id="PTHR44191:SF26">
    <property type="entry name" value="TRANSCRIPTION FACTOR KUA1"/>
    <property type="match status" value="1"/>
</dbReference>
<dbReference type="SMART" id="SM00717">
    <property type="entry name" value="SANT"/>
    <property type="match status" value="1"/>
</dbReference>
<dbReference type="GO" id="GO:0009739">
    <property type="term" value="P:response to gibberellin"/>
    <property type="evidence" value="ECO:0007669"/>
    <property type="project" value="TreeGrafter"/>
</dbReference>
<evidence type="ECO:0000256" key="4">
    <source>
        <dbReference type="ARBA" id="ARBA00023163"/>
    </source>
</evidence>
<dbReference type="InterPro" id="IPR001005">
    <property type="entry name" value="SANT/Myb"/>
</dbReference>
<reference evidence="10" key="1">
    <citation type="journal article" date="2017" name="Nat. Commun.">
        <title>The asparagus genome sheds light on the origin and evolution of a young Y chromosome.</title>
        <authorList>
            <person name="Harkess A."/>
            <person name="Zhou J."/>
            <person name="Xu C."/>
            <person name="Bowers J.E."/>
            <person name="Van der Hulst R."/>
            <person name="Ayyampalayam S."/>
            <person name="Mercati F."/>
            <person name="Riccardi P."/>
            <person name="McKain M.R."/>
            <person name="Kakrana A."/>
            <person name="Tang H."/>
            <person name="Ray J."/>
            <person name="Groenendijk J."/>
            <person name="Arikit S."/>
            <person name="Mathioni S.M."/>
            <person name="Nakano M."/>
            <person name="Shan H."/>
            <person name="Telgmann-Rauber A."/>
            <person name="Kanno A."/>
            <person name="Yue Z."/>
            <person name="Chen H."/>
            <person name="Li W."/>
            <person name="Chen Y."/>
            <person name="Xu X."/>
            <person name="Zhang Y."/>
            <person name="Luo S."/>
            <person name="Chen H."/>
            <person name="Gao J."/>
            <person name="Mao Z."/>
            <person name="Pires J.C."/>
            <person name="Luo M."/>
            <person name="Kudrna D."/>
            <person name="Wing R.A."/>
            <person name="Meyers B.C."/>
            <person name="Yi K."/>
            <person name="Kong H."/>
            <person name="Lavrijsen P."/>
            <person name="Sunseri F."/>
            <person name="Falavigna A."/>
            <person name="Ye Y."/>
            <person name="Leebens-Mack J.H."/>
            <person name="Chen G."/>
        </authorList>
    </citation>
    <scope>NUCLEOTIDE SEQUENCE [LARGE SCALE GENOMIC DNA]</scope>
    <source>
        <strain evidence="10">cv. DH0086</strain>
    </source>
</reference>
<keyword evidence="10" id="KW-1185">Reference proteome</keyword>
<keyword evidence="4" id="KW-0804">Transcription</keyword>
<keyword evidence="3" id="KW-0238">DNA-binding</keyword>
<dbReference type="EMBL" id="CM007381">
    <property type="protein sequence ID" value="ONK80376.1"/>
    <property type="molecule type" value="Genomic_DNA"/>
</dbReference>
<dbReference type="GO" id="GO:0003677">
    <property type="term" value="F:DNA binding"/>
    <property type="evidence" value="ECO:0007669"/>
    <property type="project" value="UniProtKB-KW"/>
</dbReference>
<organism evidence="9 10">
    <name type="scientific">Asparagus officinalis</name>
    <name type="common">Garden asparagus</name>
    <dbReference type="NCBI Taxonomy" id="4686"/>
    <lineage>
        <taxon>Eukaryota</taxon>
        <taxon>Viridiplantae</taxon>
        <taxon>Streptophyta</taxon>
        <taxon>Embryophyta</taxon>
        <taxon>Tracheophyta</taxon>
        <taxon>Spermatophyta</taxon>
        <taxon>Magnoliopsida</taxon>
        <taxon>Liliopsida</taxon>
        <taxon>Asparagales</taxon>
        <taxon>Asparagaceae</taxon>
        <taxon>Asparagoideae</taxon>
        <taxon>Asparagus</taxon>
    </lineage>
</organism>
<dbReference type="GO" id="GO:0006355">
    <property type="term" value="P:regulation of DNA-templated transcription"/>
    <property type="evidence" value="ECO:0007669"/>
    <property type="project" value="UniProtKB-ARBA"/>
</dbReference>
<evidence type="ECO:0000259" key="8">
    <source>
        <dbReference type="PROSITE" id="PS51294"/>
    </source>
</evidence>
<evidence type="ECO:0000313" key="9">
    <source>
        <dbReference type="EMBL" id="ONK80376.1"/>
    </source>
</evidence>
<proteinExistence type="predicted"/>
<dbReference type="PROSITE" id="PS51294">
    <property type="entry name" value="HTH_MYB"/>
    <property type="match status" value="1"/>
</dbReference>
<feature type="domain" description="Myb-like" evidence="7">
    <location>
        <begin position="20"/>
        <end position="64"/>
    </location>
</feature>
<dbReference type="CDD" id="cd00167">
    <property type="entry name" value="SANT"/>
    <property type="match status" value="1"/>
</dbReference>
<dbReference type="PANTHER" id="PTHR44191">
    <property type="entry name" value="TRANSCRIPTION FACTOR KUA1"/>
    <property type="match status" value="1"/>
</dbReference>
<dbReference type="InterPro" id="IPR009057">
    <property type="entry name" value="Homeodomain-like_sf"/>
</dbReference>
<evidence type="ECO:0000256" key="3">
    <source>
        <dbReference type="ARBA" id="ARBA00023125"/>
    </source>
</evidence>
<dbReference type="Pfam" id="PF00249">
    <property type="entry name" value="Myb_DNA-binding"/>
    <property type="match status" value="1"/>
</dbReference>
<dbReference type="InterPro" id="IPR017930">
    <property type="entry name" value="Myb_dom"/>
</dbReference>
<dbReference type="PROSITE" id="PS50090">
    <property type="entry name" value="MYB_LIKE"/>
    <property type="match status" value="1"/>
</dbReference>
<feature type="compositionally biased region" description="Polar residues" evidence="6">
    <location>
        <begin position="204"/>
        <end position="221"/>
    </location>
</feature>
<dbReference type="NCBIfam" id="TIGR01557">
    <property type="entry name" value="myb_SHAQKYF"/>
    <property type="match status" value="1"/>
</dbReference>
<dbReference type="InterPro" id="IPR006447">
    <property type="entry name" value="Myb_dom_plants"/>
</dbReference>
<dbReference type="GO" id="GO:0009723">
    <property type="term" value="P:response to ethylene"/>
    <property type="evidence" value="ECO:0007669"/>
    <property type="project" value="TreeGrafter"/>
</dbReference>
<dbReference type="GO" id="GO:0009744">
    <property type="term" value="P:response to sucrose"/>
    <property type="evidence" value="ECO:0007669"/>
    <property type="project" value="UniProtKB-ARBA"/>
</dbReference>
<dbReference type="FunFam" id="1.10.10.60:FF:000009">
    <property type="entry name" value="transcription factor MYB1R1"/>
    <property type="match status" value="1"/>
</dbReference>
<name>A0A5P1FPY9_ASPOF</name>
<feature type="region of interest" description="Disordered" evidence="6">
    <location>
        <begin position="199"/>
        <end position="233"/>
    </location>
</feature>
<feature type="domain" description="HTH myb-type" evidence="8">
    <location>
        <begin position="12"/>
        <end position="68"/>
    </location>
</feature>
<evidence type="ECO:0000256" key="1">
    <source>
        <dbReference type="ARBA" id="ARBA00004123"/>
    </source>
</evidence>
<evidence type="ECO:0000256" key="2">
    <source>
        <dbReference type="ARBA" id="ARBA00023015"/>
    </source>
</evidence>
<dbReference type="Proteomes" id="UP000243459">
    <property type="component" value="Chromosome 1"/>
</dbReference>
<evidence type="ECO:0000313" key="10">
    <source>
        <dbReference type="Proteomes" id="UP000243459"/>
    </source>
</evidence>
<accession>A0A5P1FPY9</accession>
<keyword evidence="5" id="KW-0539">Nucleus</keyword>
<evidence type="ECO:0000256" key="6">
    <source>
        <dbReference type="SAM" id="MobiDB-lite"/>
    </source>
</evidence>
<evidence type="ECO:0000259" key="7">
    <source>
        <dbReference type="PROSITE" id="PS50090"/>
    </source>
</evidence>
<dbReference type="Gramene" id="ONK80376">
    <property type="protein sequence ID" value="ONK80376"/>
    <property type="gene ID" value="A4U43_C01F17000"/>
</dbReference>
<feature type="compositionally biased region" description="Low complexity" evidence="6">
    <location>
        <begin position="222"/>
        <end position="233"/>
    </location>
</feature>
<dbReference type="SUPFAM" id="SSF46689">
    <property type="entry name" value="Homeodomain-like"/>
    <property type="match status" value="1"/>
</dbReference>
<sequence length="233" mass="25146">MISEVAELKNKSDKTSGVAWTEEEHKMFLLGLRKLGKGDWRGIARNFVVSRTSTQVASHAQKYFIRQMNVHKRKKRTSLFDLMPNELEAQNSNPAAAPLPLLEAEHESTSSNSNNPVPAPSPGEVERAIPKPGTMPLPYVVVPCSPFFPFSYPMWGCYGADVMANSMHSVVKPTAVHSAVPINVGDVPSISKLSLGGEPAGQMSFGSSERISAFHRNNPTNGSGSSSSPIQAA</sequence>
<gene>
    <name evidence="9" type="ORF">A4U43_C01F17000</name>
</gene>
<protein>
    <submittedName>
        <fullName evidence="9">Uncharacterized protein</fullName>
    </submittedName>
</protein>
<dbReference type="Gene3D" id="1.10.10.60">
    <property type="entry name" value="Homeodomain-like"/>
    <property type="match status" value="1"/>
</dbReference>
<dbReference type="InterPro" id="IPR052245">
    <property type="entry name" value="Plant_Stress_Dev_TF"/>
</dbReference>
<evidence type="ECO:0000256" key="5">
    <source>
        <dbReference type="ARBA" id="ARBA00023242"/>
    </source>
</evidence>
<dbReference type="GO" id="GO:0005634">
    <property type="term" value="C:nucleus"/>
    <property type="evidence" value="ECO:0007669"/>
    <property type="project" value="UniProtKB-SubCell"/>
</dbReference>
<comment type="subcellular location">
    <subcellularLocation>
        <location evidence="1">Nucleus</location>
    </subcellularLocation>
</comment>
<dbReference type="AlphaFoldDB" id="A0A5P1FPY9"/>
<feature type="region of interest" description="Disordered" evidence="6">
    <location>
        <begin position="104"/>
        <end position="125"/>
    </location>
</feature>